<reference evidence="2" key="3">
    <citation type="submission" date="2020-12" db="UniProtKB">
        <authorList>
            <consortium name="EnsemblPlants"/>
        </authorList>
    </citation>
    <scope>IDENTIFICATION</scope>
</reference>
<keyword evidence="3" id="KW-1185">Reference proteome</keyword>
<dbReference type="EnsemblPlants" id="Pp3c15_21900V3.1">
    <property type="protein sequence ID" value="Pp3c15_21900V3.1"/>
    <property type="gene ID" value="Pp3c15_21900"/>
</dbReference>
<proteinExistence type="predicted"/>
<evidence type="ECO:0000313" key="3">
    <source>
        <dbReference type="Proteomes" id="UP000006727"/>
    </source>
</evidence>
<gene>
    <name evidence="1" type="ORF">PHYPA_020056</name>
</gene>
<dbReference type="AlphaFoldDB" id="A0A2K1JE26"/>
<evidence type="ECO:0000313" key="2">
    <source>
        <dbReference type="EnsemblPlants" id="Pp3c15_21900V3.1"/>
    </source>
</evidence>
<dbReference type="Proteomes" id="UP000006727">
    <property type="component" value="Chromosome 15"/>
</dbReference>
<protein>
    <submittedName>
        <fullName evidence="1 2">Uncharacterized protein</fullName>
    </submittedName>
</protein>
<reference evidence="1 3" key="1">
    <citation type="journal article" date="2008" name="Science">
        <title>The Physcomitrella genome reveals evolutionary insights into the conquest of land by plants.</title>
        <authorList>
            <person name="Rensing S."/>
            <person name="Lang D."/>
            <person name="Zimmer A."/>
            <person name="Terry A."/>
            <person name="Salamov A."/>
            <person name="Shapiro H."/>
            <person name="Nishiyama T."/>
            <person name="Perroud P.-F."/>
            <person name="Lindquist E."/>
            <person name="Kamisugi Y."/>
            <person name="Tanahashi T."/>
            <person name="Sakakibara K."/>
            <person name="Fujita T."/>
            <person name="Oishi K."/>
            <person name="Shin-I T."/>
            <person name="Kuroki Y."/>
            <person name="Toyoda A."/>
            <person name="Suzuki Y."/>
            <person name="Hashimoto A."/>
            <person name="Yamaguchi K."/>
            <person name="Sugano A."/>
            <person name="Kohara Y."/>
            <person name="Fujiyama A."/>
            <person name="Anterola A."/>
            <person name="Aoki S."/>
            <person name="Ashton N."/>
            <person name="Barbazuk W.B."/>
            <person name="Barker E."/>
            <person name="Bennetzen J."/>
            <person name="Bezanilla M."/>
            <person name="Blankenship R."/>
            <person name="Cho S.H."/>
            <person name="Dutcher S."/>
            <person name="Estelle M."/>
            <person name="Fawcett J.A."/>
            <person name="Gundlach H."/>
            <person name="Hanada K."/>
            <person name="Heyl A."/>
            <person name="Hicks K.A."/>
            <person name="Hugh J."/>
            <person name="Lohr M."/>
            <person name="Mayer K."/>
            <person name="Melkozernov A."/>
            <person name="Murata T."/>
            <person name="Nelson D."/>
            <person name="Pils B."/>
            <person name="Prigge M."/>
            <person name="Reiss B."/>
            <person name="Renner T."/>
            <person name="Rombauts S."/>
            <person name="Rushton P."/>
            <person name="Sanderfoot A."/>
            <person name="Schween G."/>
            <person name="Shiu S.-H."/>
            <person name="Stueber K."/>
            <person name="Theodoulou F.L."/>
            <person name="Tu H."/>
            <person name="Van de Peer Y."/>
            <person name="Verrier P.J."/>
            <person name="Waters E."/>
            <person name="Wood A."/>
            <person name="Yang L."/>
            <person name="Cove D."/>
            <person name="Cuming A."/>
            <person name="Hasebe M."/>
            <person name="Lucas S."/>
            <person name="Mishler D.B."/>
            <person name="Reski R."/>
            <person name="Grigoriev I."/>
            <person name="Quatrano R.S."/>
            <person name="Boore J.L."/>
        </authorList>
    </citation>
    <scope>NUCLEOTIDE SEQUENCE [LARGE SCALE GENOMIC DNA]</scope>
    <source>
        <strain evidence="2 3">cv. Gransden 2004</strain>
    </source>
</reference>
<reference evidence="1 3" key="2">
    <citation type="journal article" date="2018" name="Plant J.">
        <title>The Physcomitrella patens chromosome-scale assembly reveals moss genome structure and evolution.</title>
        <authorList>
            <person name="Lang D."/>
            <person name="Ullrich K.K."/>
            <person name="Murat F."/>
            <person name="Fuchs J."/>
            <person name="Jenkins J."/>
            <person name="Haas F.B."/>
            <person name="Piednoel M."/>
            <person name="Gundlach H."/>
            <person name="Van Bel M."/>
            <person name="Meyberg R."/>
            <person name="Vives C."/>
            <person name="Morata J."/>
            <person name="Symeonidi A."/>
            <person name="Hiss M."/>
            <person name="Muchero W."/>
            <person name="Kamisugi Y."/>
            <person name="Saleh O."/>
            <person name="Blanc G."/>
            <person name="Decker E.L."/>
            <person name="van Gessel N."/>
            <person name="Grimwood J."/>
            <person name="Hayes R.D."/>
            <person name="Graham S.W."/>
            <person name="Gunter L.E."/>
            <person name="McDaniel S.F."/>
            <person name="Hoernstein S.N.W."/>
            <person name="Larsson A."/>
            <person name="Li F.W."/>
            <person name="Perroud P.F."/>
            <person name="Phillips J."/>
            <person name="Ranjan P."/>
            <person name="Rokshar D.S."/>
            <person name="Rothfels C.J."/>
            <person name="Schneider L."/>
            <person name="Shu S."/>
            <person name="Stevenson D.W."/>
            <person name="Thummler F."/>
            <person name="Tillich M."/>
            <person name="Villarreal Aguilar J.C."/>
            <person name="Widiez T."/>
            <person name="Wong G.K."/>
            <person name="Wymore A."/>
            <person name="Zhang Y."/>
            <person name="Zimmer A.D."/>
            <person name="Quatrano R.S."/>
            <person name="Mayer K.F.X."/>
            <person name="Goodstein D."/>
            <person name="Casacuberta J.M."/>
            <person name="Vandepoele K."/>
            <person name="Reski R."/>
            <person name="Cuming A.C."/>
            <person name="Tuskan G.A."/>
            <person name="Maumus F."/>
            <person name="Salse J."/>
            <person name="Schmutz J."/>
            <person name="Rensing S.A."/>
        </authorList>
    </citation>
    <scope>NUCLEOTIDE SEQUENCE [LARGE SCALE GENOMIC DNA]</scope>
    <source>
        <strain evidence="2 3">cv. Gransden 2004</strain>
    </source>
</reference>
<organism evidence="1">
    <name type="scientific">Physcomitrium patens</name>
    <name type="common">Spreading-leaved earth moss</name>
    <name type="synonym">Physcomitrella patens</name>
    <dbReference type="NCBI Taxonomy" id="3218"/>
    <lineage>
        <taxon>Eukaryota</taxon>
        <taxon>Viridiplantae</taxon>
        <taxon>Streptophyta</taxon>
        <taxon>Embryophyta</taxon>
        <taxon>Bryophyta</taxon>
        <taxon>Bryophytina</taxon>
        <taxon>Bryopsida</taxon>
        <taxon>Funariidae</taxon>
        <taxon>Funariales</taxon>
        <taxon>Funariaceae</taxon>
        <taxon>Physcomitrium</taxon>
    </lineage>
</organism>
<accession>A0A2K1JE26</accession>
<evidence type="ECO:0000313" key="1">
    <source>
        <dbReference type="EMBL" id="PNR39776.1"/>
    </source>
</evidence>
<name>A0A2K1JE26_PHYPA</name>
<dbReference type="InParanoid" id="A0A2K1JE26"/>
<dbReference type="Gramene" id="Pp3c15_21900V3.1">
    <property type="protein sequence ID" value="Pp3c15_21900V3.1"/>
    <property type="gene ID" value="Pp3c15_21900"/>
</dbReference>
<sequence length="65" mass="7761">MNKKGMKLLTNEDQKYMEKILYVLAIRSFMYDMICIKSNIKHTVGVFVNIEKLRLYKASIGFYNY</sequence>
<dbReference type="EMBL" id="ABEU02000015">
    <property type="protein sequence ID" value="PNR39776.1"/>
    <property type="molecule type" value="Genomic_DNA"/>
</dbReference>